<dbReference type="Pfam" id="PF10934">
    <property type="entry name" value="Sheath_initiator"/>
    <property type="match status" value="1"/>
</dbReference>
<organism evidence="1 2">
    <name type="scientific">Peribacillus simplex</name>
    <dbReference type="NCBI Taxonomy" id="1478"/>
    <lineage>
        <taxon>Bacteria</taxon>
        <taxon>Bacillati</taxon>
        <taxon>Bacillota</taxon>
        <taxon>Bacilli</taxon>
        <taxon>Bacillales</taxon>
        <taxon>Bacillaceae</taxon>
        <taxon>Peribacillus</taxon>
    </lineage>
</organism>
<evidence type="ECO:0000313" key="1">
    <source>
        <dbReference type="EMBL" id="CEG31452.1"/>
    </source>
</evidence>
<dbReference type="InterPro" id="IPR020288">
    <property type="entry name" value="Sheath_initiator"/>
</dbReference>
<dbReference type="EMBL" id="CCXW01000001">
    <property type="protein sequence ID" value="CEG31452.1"/>
    <property type="molecule type" value="Genomic_DNA"/>
</dbReference>
<evidence type="ECO:0000313" key="2">
    <source>
        <dbReference type="Proteomes" id="UP000182110"/>
    </source>
</evidence>
<dbReference type="RefSeq" id="WP_072272608.1">
    <property type="nucleotide sequence ID" value="NZ_CCXW01000001.1"/>
</dbReference>
<dbReference type="Gene3D" id="3.10.450.40">
    <property type="match status" value="1"/>
</dbReference>
<evidence type="ECO:0008006" key="3">
    <source>
        <dbReference type="Google" id="ProtNLM"/>
    </source>
</evidence>
<dbReference type="Proteomes" id="UP000182110">
    <property type="component" value="Unassembled WGS sequence"/>
</dbReference>
<accession>A0AAN2TRN2</accession>
<proteinExistence type="predicted"/>
<keyword evidence="2" id="KW-1185">Reference proteome</keyword>
<name>A0AAN2TRN2_9BACI</name>
<protein>
    <recommendedName>
        <fullName evidence="3">DUF2634 domain-containing protein</fullName>
    </recommendedName>
</protein>
<dbReference type="AlphaFoldDB" id="A0AAN2TRN2"/>
<comment type="caution">
    <text evidence="1">The sequence shown here is derived from an EMBL/GenBank/DDBJ whole genome shotgun (WGS) entry which is preliminary data.</text>
</comment>
<sequence length="118" mass="13577">MKSFKLDENGDLVFENGSFVMIEGNEELAQQARISMQTEKGEWFLDPEEGMDRSPILSKNFNETEAKDIIMESTIGTTEPLEFENITFVRDIRNRKISIDIVMRKEDGEVLELEGVEI</sequence>
<gene>
    <name evidence="1" type="ORF">BN1180_01596</name>
</gene>
<reference evidence="1 2" key="1">
    <citation type="journal article" date="2014" name="Genome Announc.">
        <title>Genome Sequence of Bacillus simplex Strain P558, Isolated from a Human Fecal Sample.</title>
        <authorList>
            <person name="Croce O."/>
            <person name="Hugon P."/>
            <person name="Lagier J.C."/>
            <person name="Bibi F."/>
            <person name="Robert C."/>
            <person name="Azhar E.I."/>
            <person name="Raoult D."/>
            <person name="Fournier P.E."/>
        </authorList>
    </citation>
    <scope>NUCLEOTIDE SEQUENCE [LARGE SCALE GENOMIC DNA]</scope>
    <source>
        <strain evidence="1 2">P558</strain>
    </source>
</reference>